<evidence type="ECO:0000256" key="1">
    <source>
        <dbReference type="SAM" id="Phobius"/>
    </source>
</evidence>
<name>A0A382Z7U1_9ZZZZ</name>
<keyword evidence="1" id="KW-0472">Membrane</keyword>
<dbReference type="InterPro" id="IPR012902">
    <property type="entry name" value="N_methyl_site"/>
</dbReference>
<organism evidence="2">
    <name type="scientific">marine metagenome</name>
    <dbReference type="NCBI Taxonomy" id="408172"/>
    <lineage>
        <taxon>unclassified sequences</taxon>
        <taxon>metagenomes</taxon>
        <taxon>ecological metagenomes</taxon>
    </lineage>
</organism>
<evidence type="ECO:0008006" key="3">
    <source>
        <dbReference type="Google" id="ProtNLM"/>
    </source>
</evidence>
<dbReference type="EMBL" id="UINC01181208">
    <property type="protein sequence ID" value="SVD90788.1"/>
    <property type="molecule type" value="Genomic_DNA"/>
</dbReference>
<proteinExistence type="predicted"/>
<reference evidence="2" key="1">
    <citation type="submission" date="2018-05" db="EMBL/GenBank/DDBJ databases">
        <authorList>
            <person name="Lanie J.A."/>
            <person name="Ng W.-L."/>
            <person name="Kazmierczak K.M."/>
            <person name="Andrzejewski T.M."/>
            <person name="Davidsen T.M."/>
            <person name="Wayne K.J."/>
            <person name="Tettelin H."/>
            <person name="Glass J.I."/>
            <person name="Rusch D."/>
            <person name="Podicherti R."/>
            <person name="Tsui H.-C.T."/>
            <person name="Winkler M.E."/>
        </authorList>
    </citation>
    <scope>NUCLEOTIDE SEQUENCE</scope>
</reference>
<accession>A0A382Z7U1</accession>
<dbReference type="Pfam" id="PF07963">
    <property type="entry name" value="N_methyl"/>
    <property type="match status" value="1"/>
</dbReference>
<feature type="non-terminal residue" evidence="2">
    <location>
        <position position="241"/>
    </location>
</feature>
<gene>
    <name evidence="2" type="ORF">METZ01_LOCUS443642</name>
</gene>
<sequence length="241" mass="26763">MAMQLNSNKTRKGFTLAEVAIALAIVAFGLVAVLGILPMGVTVTRDNKEDTLIKNDAEYWMNAIRGGPLALEALNHVEWVELDVNGQMFRAEYAPLMYDPWPDDPSIWPRFDTADGLPPVEYRGTMKQANWRTDVIGWLSTPDVPPGGGGVVIKYAKIRPFGNTILNRQFGRKGVNTDGEVVYQNEGGDMTFSYLLQSNIREVGPNFWEIKLTLKWPIIEEGATAATVKTGPGQRKFVAYI</sequence>
<keyword evidence="1" id="KW-1133">Transmembrane helix</keyword>
<feature type="transmembrane region" description="Helical" evidence="1">
    <location>
        <begin position="20"/>
        <end position="41"/>
    </location>
</feature>
<dbReference type="AlphaFoldDB" id="A0A382Z7U1"/>
<protein>
    <recommendedName>
        <fullName evidence="3">Type II secretion system protein</fullName>
    </recommendedName>
</protein>
<dbReference type="NCBIfam" id="TIGR02532">
    <property type="entry name" value="IV_pilin_GFxxxE"/>
    <property type="match status" value="1"/>
</dbReference>
<evidence type="ECO:0000313" key="2">
    <source>
        <dbReference type="EMBL" id="SVD90788.1"/>
    </source>
</evidence>
<keyword evidence="1" id="KW-0812">Transmembrane</keyword>